<evidence type="ECO:0000313" key="3">
    <source>
        <dbReference type="Proteomes" id="UP000217790"/>
    </source>
</evidence>
<reference evidence="3" key="1">
    <citation type="journal article" date="2017" name="Nat. Ecol. Evol.">
        <title>Genome expansion and lineage-specific genetic innovations in the forest pathogenic fungi Armillaria.</title>
        <authorList>
            <person name="Sipos G."/>
            <person name="Prasanna A.N."/>
            <person name="Walter M.C."/>
            <person name="O'Connor E."/>
            <person name="Balint B."/>
            <person name="Krizsan K."/>
            <person name="Kiss B."/>
            <person name="Hess J."/>
            <person name="Varga T."/>
            <person name="Slot J."/>
            <person name="Riley R."/>
            <person name="Boka B."/>
            <person name="Rigling D."/>
            <person name="Barry K."/>
            <person name="Lee J."/>
            <person name="Mihaltcheva S."/>
            <person name="LaButti K."/>
            <person name="Lipzen A."/>
            <person name="Waldron R."/>
            <person name="Moloney N.M."/>
            <person name="Sperisen C."/>
            <person name="Kredics L."/>
            <person name="Vagvoelgyi C."/>
            <person name="Patrignani A."/>
            <person name="Fitzpatrick D."/>
            <person name="Nagy I."/>
            <person name="Doyle S."/>
            <person name="Anderson J.B."/>
            <person name="Grigoriev I.V."/>
            <person name="Gueldener U."/>
            <person name="Muensterkoetter M."/>
            <person name="Nagy L.G."/>
        </authorList>
    </citation>
    <scope>NUCLEOTIDE SEQUENCE [LARGE SCALE GENOMIC DNA]</scope>
    <source>
        <strain evidence="3">Ar21-2</strain>
    </source>
</reference>
<proteinExistence type="predicted"/>
<gene>
    <name evidence="2" type="ORF">ARMGADRAFT_1088400</name>
</gene>
<protein>
    <submittedName>
        <fullName evidence="2">Uncharacterized protein</fullName>
    </submittedName>
</protein>
<organism evidence="2 3">
    <name type="scientific">Armillaria gallica</name>
    <name type="common">Bulbous honey fungus</name>
    <name type="synonym">Armillaria bulbosa</name>
    <dbReference type="NCBI Taxonomy" id="47427"/>
    <lineage>
        <taxon>Eukaryota</taxon>
        <taxon>Fungi</taxon>
        <taxon>Dikarya</taxon>
        <taxon>Basidiomycota</taxon>
        <taxon>Agaricomycotina</taxon>
        <taxon>Agaricomycetes</taxon>
        <taxon>Agaricomycetidae</taxon>
        <taxon>Agaricales</taxon>
        <taxon>Marasmiineae</taxon>
        <taxon>Physalacriaceae</taxon>
        <taxon>Armillaria</taxon>
    </lineage>
</organism>
<sequence>MQRVRKRRAISGGRTVIAGDADTEVQSPNGSTSLVHHSLTYAIVPPAGKHYRKLITRTFVESSLRRPPGYKVKRDGRPVTAAAVDGRDDSFLVDRHIAGQPSLLKLPSGCAPTFLFNCIPLRTCRTTLLLAVHIPSAFSASQAPPRRFSVAFAGSDDIKMARYGRRGVVSVIPNWRDSPSAARRTDQGDIIMLARRGGPMQAIRRNLMLCIHARRVGSQRQKVSLVTRAVYQRIDYRRPTAELDVIGQYYPVMRRYSKHGSSKAPSNQDPDARYARPTQQEVPRCHPLRHVFPSDTQVWAAERLLIPRSTTSSPHPSMAVKRYIVLEEQ</sequence>
<evidence type="ECO:0000256" key="1">
    <source>
        <dbReference type="SAM" id="MobiDB-lite"/>
    </source>
</evidence>
<dbReference type="InParanoid" id="A0A2H3CYV0"/>
<dbReference type="AlphaFoldDB" id="A0A2H3CYV0"/>
<evidence type="ECO:0000313" key="2">
    <source>
        <dbReference type="EMBL" id="PBK84362.1"/>
    </source>
</evidence>
<dbReference type="Proteomes" id="UP000217790">
    <property type="component" value="Unassembled WGS sequence"/>
</dbReference>
<name>A0A2H3CYV0_ARMGA</name>
<dbReference type="EMBL" id="KZ293698">
    <property type="protein sequence ID" value="PBK84362.1"/>
    <property type="molecule type" value="Genomic_DNA"/>
</dbReference>
<feature type="region of interest" description="Disordered" evidence="1">
    <location>
        <begin position="257"/>
        <end position="280"/>
    </location>
</feature>
<accession>A0A2H3CYV0</accession>
<keyword evidence="3" id="KW-1185">Reference proteome</keyword>